<dbReference type="PANTHER" id="PTHR43628:SF1">
    <property type="entry name" value="CHITIN SYNTHASE REGULATORY FACTOR 2-RELATED"/>
    <property type="match status" value="1"/>
</dbReference>
<gene>
    <name evidence="2" type="ORF">M9Y10_029831</name>
</gene>
<sequence>MQRSLEDISFHEISREKIIESIKNETIQEIYSKFSFQDINIQKFNERIKEKDIKNFVLGYIQEYNFLTYEISKIKENDGIQIANLVICTEDKCFVINSIGLDLISDIVNEIEFPMINLSQNSKDVIPIEEATNFYKHFYKKFTESDQFVAQTIKPISSYIIRRFYYPSDFFDDSSFFLYKSAQKTIDQYIETGLEDFFFITKSAELEDQFESFSNSIEAKINGHRSNPMDNKQIYEFDVSEFIILRNIDRSINLCIHIPTLFLFVVKKFQYSIENDKLINHEKEFCTKHSHRCFTRFYGFVYHFVYDNITNQKVRKEFGAVYEFMSNDNLLKYVLSNGDAINELFSLTVLNRLIQAIDYLASQNLIHRDLKPENILIDHDFNVFIHDFETVREVNSKDEYTLDFGSAQYESPEQCHGKGEISFPTDIFSLGQIIYFIFEKKHRFQGSNKAAIDSQLLSNKPAKMERGPQEIRDLFQRCVKFNPEERPTIKEVKERFIKLNSFEFIEQYLIELDSKNVSNTDIIHYFTQNLIINSDNIDRFHKYLNYISLLLQLLSIKDEAKGLCMLGLAYKKGEQVEKNYSKALEYFKSASDLGNSDGLYYIAMMHYFGEGVECDAKKCLIYLKEAALKKNCKALFQVGQFYYHGIFYPQNYLTAKELFESAAAINNPDAFFYLGLMYYHGKGVAINYSDALYYLQQASHYKNAQANFLLGVMYFYGRGVAKDYQKAREYFEKGGKLNDSNSFVNLGNIYDEGYGVEKDHKKAFEYYQKSSKLNNSLADFMIGVHYLNGLGVSKDVNEAKKYFEISASKKNNKAQNALGCLFYNEKNYTSAKYYFELAANQNNPNSLIGLGLLYFNGFGVERDYKKAFQCFKSAANMNDPRAFYNLGVLYYLGFGVEQNYQKAKNYFEASASYNDPDACLCLGILHQEGKGVPQNYNSAINYYKLAAQRGVASAYVQLGKLCFEGKGCKKDLEHAKFFFENAALIDQDCYYYVGLIYYVKKKYTEAKTYFEIAAANGFPMALANLGNLYLEGFGVDKNISKAKEYLNEAAKMNEPNSLLNLGYIYYYGLDGVVDYLRAKYYYELCAKQGNTFAYYALGLLYLHGYGVQQDCQKAIEYFELSSKHNNPMANNMLGIIYLEGDGVPIDHLKAKHYFELASFESNSSSLYQLGLFYYKQGKHSERNYVKARECFNMAAEKRNPIALFYLGFIYENGKGVEKDIKKAIEYYLKSTENHYFQDKSIVDDSDNISQANYKSDRNNFNYYRSNNDLGLIYVTEKEFQNKDLARKYLQEAGNNEYPFGQNNYGLFYQFYLNDKERALHMFNRSSKHQFAMAEFNLAHFYEQEGEIDESIKHYELVSQYENVAFTFRGQLIDDDERLNVSKMFLTCFANLKLTLFYLNKIETAQEYLMKSIFQPLFRLLVQPTRHSYSFTFKCNHQNGGAKITNLKDFYLNFPLFNLQKKFEPNNVESGWKKNEYCSKDKKIILNFENESHSNELQNKNGLNDYKKKNVINNSDQIADSSLIDRYQNIELIEKVDNILKNMKIGIKEQEFRYESQTNMNTIQFKLTDDNRNLILQYPNDLHDKFLKIIDEYKLLIQDIILEMNSIVYNPPYCVLFGRIPIEQEIKKNNEINQLFYEGFLFDQDS</sequence>
<dbReference type="EMBL" id="JAPFFF010000004">
    <property type="protein sequence ID" value="KAK8892592.1"/>
    <property type="molecule type" value="Genomic_DNA"/>
</dbReference>
<dbReference type="CDD" id="cd00180">
    <property type="entry name" value="PKc"/>
    <property type="match status" value="1"/>
</dbReference>
<dbReference type="PROSITE" id="PS00108">
    <property type="entry name" value="PROTEIN_KINASE_ST"/>
    <property type="match status" value="1"/>
</dbReference>
<organism evidence="2 3">
    <name type="scientific">Tritrichomonas musculus</name>
    <dbReference type="NCBI Taxonomy" id="1915356"/>
    <lineage>
        <taxon>Eukaryota</taxon>
        <taxon>Metamonada</taxon>
        <taxon>Parabasalia</taxon>
        <taxon>Tritrichomonadida</taxon>
        <taxon>Tritrichomonadidae</taxon>
        <taxon>Tritrichomonas</taxon>
    </lineage>
</organism>
<dbReference type="InterPro" id="IPR000719">
    <property type="entry name" value="Prot_kinase_dom"/>
</dbReference>
<dbReference type="PANTHER" id="PTHR43628">
    <property type="entry name" value="ACTIVATOR OF C KINASE PROTEIN 1-RELATED"/>
    <property type="match status" value="1"/>
</dbReference>
<evidence type="ECO:0000313" key="2">
    <source>
        <dbReference type="EMBL" id="KAK8892592.1"/>
    </source>
</evidence>
<comment type="caution">
    <text evidence="2">The sequence shown here is derived from an EMBL/GenBank/DDBJ whole genome shotgun (WGS) entry which is preliminary data.</text>
</comment>
<dbReference type="InterPro" id="IPR011990">
    <property type="entry name" value="TPR-like_helical_dom_sf"/>
</dbReference>
<dbReference type="InterPro" id="IPR019734">
    <property type="entry name" value="TPR_rpt"/>
</dbReference>
<dbReference type="SMART" id="SM00028">
    <property type="entry name" value="TPR"/>
    <property type="match status" value="9"/>
</dbReference>
<protein>
    <recommendedName>
        <fullName evidence="1">Protein kinase domain-containing protein</fullName>
    </recommendedName>
</protein>
<dbReference type="PROSITE" id="PS50011">
    <property type="entry name" value="PROTEIN_KINASE_DOM"/>
    <property type="match status" value="1"/>
</dbReference>
<dbReference type="SMART" id="SM00220">
    <property type="entry name" value="S_TKc"/>
    <property type="match status" value="1"/>
</dbReference>
<dbReference type="SUPFAM" id="SSF56112">
    <property type="entry name" value="Protein kinase-like (PK-like)"/>
    <property type="match status" value="1"/>
</dbReference>
<evidence type="ECO:0000313" key="3">
    <source>
        <dbReference type="Proteomes" id="UP001470230"/>
    </source>
</evidence>
<dbReference type="InterPro" id="IPR011009">
    <property type="entry name" value="Kinase-like_dom_sf"/>
</dbReference>
<dbReference type="InterPro" id="IPR008271">
    <property type="entry name" value="Ser/Thr_kinase_AS"/>
</dbReference>
<dbReference type="Gene3D" id="1.10.510.10">
    <property type="entry name" value="Transferase(Phosphotransferase) domain 1"/>
    <property type="match status" value="1"/>
</dbReference>
<dbReference type="Pfam" id="PF08238">
    <property type="entry name" value="Sel1"/>
    <property type="match status" value="20"/>
</dbReference>
<dbReference type="Proteomes" id="UP001470230">
    <property type="component" value="Unassembled WGS sequence"/>
</dbReference>
<evidence type="ECO:0000259" key="1">
    <source>
        <dbReference type="PROSITE" id="PS50011"/>
    </source>
</evidence>
<dbReference type="InterPro" id="IPR052945">
    <property type="entry name" value="Mitotic_Regulator"/>
</dbReference>
<dbReference type="SUPFAM" id="SSF81901">
    <property type="entry name" value="HCP-like"/>
    <property type="match status" value="5"/>
</dbReference>
<dbReference type="SMART" id="SM00671">
    <property type="entry name" value="SEL1"/>
    <property type="match status" value="21"/>
</dbReference>
<proteinExistence type="predicted"/>
<feature type="domain" description="Protein kinase" evidence="1">
    <location>
        <begin position="242"/>
        <end position="497"/>
    </location>
</feature>
<name>A0ABR2KQ96_9EUKA</name>
<accession>A0ABR2KQ96</accession>
<dbReference type="Gene3D" id="1.25.40.10">
    <property type="entry name" value="Tetratricopeptide repeat domain"/>
    <property type="match status" value="3"/>
</dbReference>
<dbReference type="Pfam" id="PF00069">
    <property type="entry name" value="Pkinase"/>
    <property type="match status" value="1"/>
</dbReference>
<keyword evidence="3" id="KW-1185">Reference proteome</keyword>
<reference evidence="2 3" key="1">
    <citation type="submission" date="2024-04" db="EMBL/GenBank/DDBJ databases">
        <title>Tritrichomonas musculus Genome.</title>
        <authorList>
            <person name="Alves-Ferreira E."/>
            <person name="Grigg M."/>
            <person name="Lorenzi H."/>
            <person name="Galac M."/>
        </authorList>
    </citation>
    <scope>NUCLEOTIDE SEQUENCE [LARGE SCALE GENOMIC DNA]</scope>
    <source>
        <strain evidence="2 3">EAF2021</strain>
    </source>
</reference>
<dbReference type="InterPro" id="IPR006597">
    <property type="entry name" value="Sel1-like"/>
</dbReference>